<evidence type="ECO:0000256" key="5">
    <source>
        <dbReference type="ARBA" id="ARBA00023150"/>
    </source>
</evidence>
<comment type="pathway">
    <text evidence="2 7">Cofactor biosynthesis; molybdopterin biosynthesis.</text>
</comment>
<dbReference type="InterPro" id="IPR005111">
    <property type="entry name" value="MoeA_C_domain_IV"/>
</dbReference>
<dbReference type="Gene3D" id="3.90.105.10">
    <property type="entry name" value="Molybdopterin biosynthesis moea protein, domain 2"/>
    <property type="match status" value="1"/>
</dbReference>
<keyword evidence="7" id="KW-0460">Magnesium</keyword>
<dbReference type="Gene3D" id="3.40.980.10">
    <property type="entry name" value="MoaB/Mog-like domain"/>
    <property type="match status" value="1"/>
</dbReference>
<dbReference type="SUPFAM" id="SSF63882">
    <property type="entry name" value="MoeA N-terminal region -like"/>
    <property type="match status" value="1"/>
</dbReference>
<evidence type="ECO:0000256" key="7">
    <source>
        <dbReference type="RuleBase" id="RU365090"/>
    </source>
</evidence>
<dbReference type="RefSeq" id="WP_311424736.1">
    <property type="nucleotide sequence ID" value="NZ_JAVREH010000044.1"/>
</dbReference>
<dbReference type="Pfam" id="PF00994">
    <property type="entry name" value="MoCF_biosynth"/>
    <property type="match status" value="1"/>
</dbReference>
<dbReference type="PANTHER" id="PTHR10192:SF5">
    <property type="entry name" value="GEPHYRIN"/>
    <property type="match status" value="1"/>
</dbReference>
<dbReference type="SUPFAM" id="SSF63867">
    <property type="entry name" value="MoeA C-terminal domain-like"/>
    <property type="match status" value="1"/>
</dbReference>
<dbReference type="PANTHER" id="PTHR10192">
    <property type="entry name" value="MOLYBDOPTERIN BIOSYNTHESIS PROTEIN"/>
    <property type="match status" value="1"/>
</dbReference>
<dbReference type="InterPro" id="IPR001453">
    <property type="entry name" value="MoaB/Mog_dom"/>
</dbReference>
<sequence length="435" mass="45495">MTDNSNDAPVAAGPEPAPGSRRSGRPALRPVAEQLARVLDTIGTIAPIELALLDAQGLLLAEEVHADAPLPGFDNAAMDGYAVRAVDLRQATEDHPVVLPVVGDVMAGARSMSGMGPGLCMRIMTGAAIPPGADAVIPLEDTDRGVARVAIHRPIRTGECVRRTGEDLPAGALALGQGAILGPQQIALLAAVGHDRVLVQPRPRVVVISTGSELVDVGRRAGFGEVSDSNSYMLAAAARDAGADAYRVGIIPDDHARLLDVLDSQLLRADVIITSGGVSMGTADIVKEALSQIGTVEFTTVAMQPGSPQGFGTLGHEKTPIFCLPGNPAAALVSFEVFARPAIRKLLGKRTVQRQTVEATALERMESPDGKRQYRRGLLHREPDGRYSVSLIGGHGSHLIAAMAASNCLVVLNEDVTEVSPGSRVTVQPLMLAQR</sequence>
<dbReference type="SMART" id="SM00852">
    <property type="entry name" value="MoCF_biosynth"/>
    <property type="match status" value="1"/>
</dbReference>
<evidence type="ECO:0000256" key="8">
    <source>
        <dbReference type="SAM" id="MobiDB-lite"/>
    </source>
</evidence>
<evidence type="ECO:0000256" key="1">
    <source>
        <dbReference type="ARBA" id="ARBA00002901"/>
    </source>
</evidence>
<dbReference type="Gene3D" id="2.40.340.10">
    <property type="entry name" value="MoeA, C-terminal, domain IV"/>
    <property type="match status" value="1"/>
</dbReference>
<feature type="region of interest" description="Disordered" evidence="8">
    <location>
        <begin position="1"/>
        <end position="26"/>
    </location>
</feature>
<dbReference type="InterPro" id="IPR036688">
    <property type="entry name" value="MoeA_C_domain_IV_sf"/>
</dbReference>
<comment type="cofactor">
    <cofactor evidence="7">
        <name>Mg(2+)</name>
        <dbReference type="ChEBI" id="CHEBI:18420"/>
    </cofactor>
</comment>
<evidence type="ECO:0000256" key="4">
    <source>
        <dbReference type="ARBA" id="ARBA00022505"/>
    </source>
</evidence>
<comment type="caution">
    <text evidence="10">The sequence shown here is derived from an EMBL/GenBank/DDBJ whole genome shotgun (WGS) entry which is preliminary data.</text>
</comment>
<name>A0ABU2JF19_9ACTN</name>
<dbReference type="CDD" id="cd00887">
    <property type="entry name" value="MoeA"/>
    <property type="match status" value="1"/>
</dbReference>
<comment type="similarity">
    <text evidence="3 7">Belongs to the MoeA family.</text>
</comment>
<keyword evidence="4 7" id="KW-0500">Molybdenum</keyword>
<feature type="domain" description="MoaB/Mog" evidence="9">
    <location>
        <begin position="206"/>
        <end position="345"/>
    </location>
</feature>
<evidence type="ECO:0000313" key="10">
    <source>
        <dbReference type="EMBL" id="MDT0263590.1"/>
    </source>
</evidence>
<dbReference type="NCBIfam" id="TIGR00177">
    <property type="entry name" value="molyb_syn"/>
    <property type="match status" value="1"/>
</dbReference>
<accession>A0ABU2JF19</accession>
<keyword evidence="11" id="KW-1185">Reference proteome</keyword>
<evidence type="ECO:0000256" key="3">
    <source>
        <dbReference type="ARBA" id="ARBA00010763"/>
    </source>
</evidence>
<reference evidence="11" key="1">
    <citation type="submission" date="2023-07" db="EMBL/GenBank/DDBJ databases">
        <title>30 novel species of actinomycetes from the DSMZ collection.</title>
        <authorList>
            <person name="Nouioui I."/>
        </authorList>
    </citation>
    <scope>NUCLEOTIDE SEQUENCE [LARGE SCALE GENOMIC DNA]</scope>
    <source>
        <strain evidence="11">DSM 44399</strain>
    </source>
</reference>
<evidence type="ECO:0000259" key="9">
    <source>
        <dbReference type="SMART" id="SM00852"/>
    </source>
</evidence>
<comment type="catalytic activity">
    <reaction evidence="6">
        <text>adenylyl-molybdopterin + molybdate = Mo-molybdopterin + AMP + H(+)</text>
        <dbReference type="Rhea" id="RHEA:35047"/>
        <dbReference type="ChEBI" id="CHEBI:15378"/>
        <dbReference type="ChEBI" id="CHEBI:36264"/>
        <dbReference type="ChEBI" id="CHEBI:62727"/>
        <dbReference type="ChEBI" id="CHEBI:71302"/>
        <dbReference type="ChEBI" id="CHEBI:456215"/>
        <dbReference type="EC" id="2.10.1.1"/>
    </reaction>
</comment>
<dbReference type="Pfam" id="PF03453">
    <property type="entry name" value="MoeA_N"/>
    <property type="match status" value="1"/>
</dbReference>
<organism evidence="10 11">
    <name type="scientific">Jatrophihabitans lederbergiae</name>
    <dbReference type="NCBI Taxonomy" id="3075547"/>
    <lineage>
        <taxon>Bacteria</taxon>
        <taxon>Bacillati</taxon>
        <taxon>Actinomycetota</taxon>
        <taxon>Actinomycetes</taxon>
        <taxon>Jatrophihabitantales</taxon>
        <taxon>Jatrophihabitantaceae</taxon>
        <taxon>Jatrophihabitans</taxon>
    </lineage>
</organism>
<dbReference type="EMBL" id="JAVREH010000044">
    <property type="protein sequence ID" value="MDT0263590.1"/>
    <property type="molecule type" value="Genomic_DNA"/>
</dbReference>
<proteinExistence type="inferred from homology"/>
<dbReference type="InterPro" id="IPR005110">
    <property type="entry name" value="MoeA_linker/N"/>
</dbReference>
<dbReference type="InterPro" id="IPR036135">
    <property type="entry name" value="MoeA_linker/N_sf"/>
</dbReference>
<dbReference type="SUPFAM" id="SSF53218">
    <property type="entry name" value="Molybdenum cofactor biosynthesis proteins"/>
    <property type="match status" value="1"/>
</dbReference>
<protein>
    <recommendedName>
        <fullName evidence="7">Molybdopterin molybdenumtransferase</fullName>
        <ecNumber evidence="7">2.10.1.1</ecNumber>
    </recommendedName>
</protein>
<dbReference type="Gene3D" id="2.170.190.11">
    <property type="entry name" value="Molybdopterin biosynthesis moea protein, domain 3"/>
    <property type="match status" value="1"/>
</dbReference>
<keyword evidence="7" id="KW-0808">Transferase</keyword>
<gene>
    <name evidence="10" type="ORF">RM423_19610</name>
</gene>
<evidence type="ECO:0000313" key="11">
    <source>
        <dbReference type="Proteomes" id="UP001183176"/>
    </source>
</evidence>
<evidence type="ECO:0000256" key="6">
    <source>
        <dbReference type="ARBA" id="ARBA00047317"/>
    </source>
</evidence>
<evidence type="ECO:0000256" key="2">
    <source>
        <dbReference type="ARBA" id="ARBA00005046"/>
    </source>
</evidence>
<dbReference type="EC" id="2.10.1.1" evidence="7"/>
<comment type="function">
    <text evidence="1 7">Catalyzes the insertion of molybdate into adenylated molybdopterin with the concomitant release of AMP.</text>
</comment>
<keyword evidence="5 7" id="KW-0501">Molybdenum cofactor biosynthesis</keyword>
<dbReference type="Proteomes" id="UP001183176">
    <property type="component" value="Unassembled WGS sequence"/>
</dbReference>
<keyword evidence="7" id="KW-0479">Metal-binding</keyword>
<dbReference type="NCBIfam" id="NF045515">
    <property type="entry name" value="Glp_gephyrin"/>
    <property type="match status" value="1"/>
</dbReference>
<dbReference type="Pfam" id="PF03454">
    <property type="entry name" value="MoeA_C"/>
    <property type="match status" value="1"/>
</dbReference>
<dbReference type="InterPro" id="IPR036425">
    <property type="entry name" value="MoaB/Mog-like_dom_sf"/>
</dbReference>
<dbReference type="InterPro" id="IPR038987">
    <property type="entry name" value="MoeA-like"/>
</dbReference>